<dbReference type="Proteomes" id="UP001173801">
    <property type="component" value="Unassembled WGS sequence"/>
</dbReference>
<dbReference type="InterPro" id="IPR032456">
    <property type="entry name" value="Peptidase_M48_N"/>
</dbReference>
<keyword evidence="5 6" id="KW-0482">Metalloprotease</keyword>
<evidence type="ECO:0000256" key="5">
    <source>
        <dbReference type="ARBA" id="ARBA00023049"/>
    </source>
</evidence>
<evidence type="ECO:0000256" key="7">
    <source>
        <dbReference type="SAM" id="Phobius"/>
    </source>
</evidence>
<sequence>MVSVLVFIYILYVLFRVFVAILQINFIKKALLKPAVILSDDEYKSTGLIAIENQNFGLYSLIFNAVIAIFWLGFGLEILYSNIVTDATKMQNLLFVLAFIFINALLDLPFGIYEKFVKDKRQGFSNITIKIFITDTIKTILLMLIFGGGFIWLILTCIDLLGKFWWVWAFLISFIIIIAINLIYPTIIAPLFNKMTPLENGELKLKIESLLTNLGFKSSGVFVMDASKRDNRLNAYFGGLGETKRVVLFDTLIQKLSLDEIIAVLGHELGHFKHKDILKMIALSALMIFCLFGIFANVPDAIYESLGIFGGGGFVVFFLLFSPIFSEIFNPIISYVSRKNEFNADKFGARIKDKESMINALVKLGSQNKAFVLSHPLYSALYHSHPTLFERIQKLKNDD</sequence>
<evidence type="ECO:0000313" key="10">
    <source>
        <dbReference type="EMBL" id="MDL0089155.1"/>
    </source>
</evidence>
<organism evidence="10 11">
    <name type="scientific">Campylobacter gastrosuis</name>
    <dbReference type="NCBI Taxonomy" id="2974576"/>
    <lineage>
        <taxon>Bacteria</taxon>
        <taxon>Pseudomonadati</taxon>
        <taxon>Campylobacterota</taxon>
        <taxon>Epsilonproteobacteria</taxon>
        <taxon>Campylobacterales</taxon>
        <taxon>Campylobacteraceae</taxon>
        <taxon>Campylobacter</taxon>
    </lineage>
</organism>
<feature type="transmembrane region" description="Helical" evidence="7">
    <location>
        <begin position="167"/>
        <end position="192"/>
    </location>
</feature>
<protein>
    <submittedName>
        <fullName evidence="10">M48 family metallopeptidase</fullName>
    </submittedName>
</protein>
<evidence type="ECO:0000256" key="4">
    <source>
        <dbReference type="ARBA" id="ARBA00022833"/>
    </source>
</evidence>
<evidence type="ECO:0000256" key="6">
    <source>
        <dbReference type="RuleBase" id="RU003983"/>
    </source>
</evidence>
<keyword evidence="4 6" id="KW-0862">Zinc</keyword>
<comment type="caution">
    <text evidence="10">The sequence shown here is derived from an EMBL/GenBank/DDBJ whole genome shotgun (WGS) entry which is preliminary data.</text>
</comment>
<dbReference type="Pfam" id="PF01435">
    <property type="entry name" value="Peptidase_M48"/>
    <property type="match status" value="1"/>
</dbReference>
<dbReference type="PANTHER" id="PTHR10120">
    <property type="entry name" value="CAAX PRENYL PROTEASE 1"/>
    <property type="match status" value="1"/>
</dbReference>
<gene>
    <name evidence="10" type="ORF">NYG85_07240</name>
</gene>
<dbReference type="Pfam" id="PF16491">
    <property type="entry name" value="Peptidase_M48_N"/>
    <property type="match status" value="1"/>
</dbReference>
<evidence type="ECO:0000256" key="3">
    <source>
        <dbReference type="ARBA" id="ARBA00022801"/>
    </source>
</evidence>
<evidence type="ECO:0000313" key="11">
    <source>
        <dbReference type="Proteomes" id="UP001173801"/>
    </source>
</evidence>
<dbReference type="CDD" id="cd07343">
    <property type="entry name" value="M48A_Zmpste24p_like"/>
    <property type="match status" value="1"/>
</dbReference>
<feature type="transmembrane region" description="Helical" evidence="7">
    <location>
        <begin position="94"/>
        <end position="113"/>
    </location>
</feature>
<dbReference type="InterPro" id="IPR027057">
    <property type="entry name" value="CAXX_Prtase_1"/>
</dbReference>
<keyword evidence="7" id="KW-0812">Transmembrane</keyword>
<evidence type="ECO:0000256" key="2">
    <source>
        <dbReference type="ARBA" id="ARBA00022723"/>
    </source>
</evidence>
<comment type="cofactor">
    <cofactor evidence="6">
        <name>Zn(2+)</name>
        <dbReference type="ChEBI" id="CHEBI:29105"/>
    </cofactor>
    <text evidence="6">Binds 1 zinc ion per subunit.</text>
</comment>
<keyword evidence="7" id="KW-0472">Membrane</keyword>
<feature type="transmembrane region" description="Helical" evidence="7">
    <location>
        <begin position="56"/>
        <end position="74"/>
    </location>
</feature>
<keyword evidence="11" id="KW-1185">Reference proteome</keyword>
<dbReference type="Gene3D" id="3.30.2010.10">
    <property type="entry name" value="Metalloproteases ('zincins'), catalytic domain"/>
    <property type="match status" value="1"/>
</dbReference>
<feature type="domain" description="CAAX prenyl protease 1 N-terminal" evidence="9">
    <location>
        <begin position="37"/>
        <end position="194"/>
    </location>
</feature>
<keyword evidence="2" id="KW-0479">Metal-binding</keyword>
<keyword evidence="3 6" id="KW-0378">Hydrolase</keyword>
<reference evidence="10" key="2">
    <citation type="journal article" date="2023" name="Microorganisms">
        <title>Isolation and Genomic Characteristics of Cat-Borne Campylobacter felis sp. nov. and Sheep-Borne Campylobacter ovis sp. nov.</title>
        <authorList>
            <person name="Wang H."/>
            <person name="Li Y."/>
            <person name="Gu Y."/>
            <person name="Zhou G."/>
            <person name="Chen X."/>
            <person name="Zhang X."/>
            <person name="Shao Z."/>
            <person name="Zhang J."/>
            <person name="Zhang M."/>
        </authorList>
    </citation>
    <scope>NUCLEOTIDE SEQUENCE</scope>
    <source>
        <strain evidence="10">PS10</strain>
    </source>
</reference>
<evidence type="ECO:0000256" key="1">
    <source>
        <dbReference type="ARBA" id="ARBA00022670"/>
    </source>
</evidence>
<feature type="transmembrane region" description="Helical" evidence="7">
    <location>
        <begin position="6"/>
        <end position="27"/>
    </location>
</feature>
<proteinExistence type="inferred from homology"/>
<dbReference type="EMBL" id="JANURM010000008">
    <property type="protein sequence ID" value="MDL0089155.1"/>
    <property type="molecule type" value="Genomic_DNA"/>
</dbReference>
<feature type="transmembrane region" description="Helical" evidence="7">
    <location>
        <begin position="277"/>
        <end position="296"/>
    </location>
</feature>
<comment type="similarity">
    <text evidence="6">Belongs to the peptidase M48 family.</text>
</comment>
<evidence type="ECO:0000259" key="8">
    <source>
        <dbReference type="Pfam" id="PF01435"/>
    </source>
</evidence>
<keyword evidence="7" id="KW-1133">Transmembrane helix</keyword>
<dbReference type="InterPro" id="IPR001915">
    <property type="entry name" value="Peptidase_M48"/>
</dbReference>
<feature type="transmembrane region" description="Helical" evidence="7">
    <location>
        <begin position="308"/>
        <end position="329"/>
    </location>
</feature>
<feature type="transmembrane region" description="Helical" evidence="7">
    <location>
        <begin position="140"/>
        <end position="161"/>
    </location>
</feature>
<keyword evidence="1 6" id="KW-0645">Protease</keyword>
<accession>A0ABT7HQM3</accession>
<reference evidence="10" key="1">
    <citation type="submission" date="2022-08" db="EMBL/GenBank/DDBJ databases">
        <authorList>
            <person name="Wang H."/>
        </authorList>
    </citation>
    <scope>NUCLEOTIDE SEQUENCE</scope>
    <source>
        <strain evidence="10">PS10</strain>
    </source>
</reference>
<evidence type="ECO:0000259" key="9">
    <source>
        <dbReference type="Pfam" id="PF16491"/>
    </source>
</evidence>
<dbReference type="RefSeq" id="WP_284937811.1">
    <property type="nucleotide sequence ID" value="NZ_JANURM010000008.1"/>
</dbReference>
<name>A0ABT7HQM3_9BACT</name>
<feature type="domain" description="Peptidase M48" evidence="8">
    <location>
        <begin position="197"/>
        <end position="397"/>
    </location>
</feature>